<reference evidence="1" key="1">
    <citation type="journal article" date="2022" name="IScience">
        <title>Evolution of zygomycete secretomes and the origins of terrestrial fungal ecologies.</title>
        <authorList>
            <person name="Chang Y."/>
            <person name="Wang Y."/>
            <person name="Mondo S."/>
            <person name="Ahrendt S."/>
            <person name="Andreopoulos W."/>
            <person name="Barry K."/>
            <person name="Beard J."/>
            <person name="Benny G.L."/>
            <person name="Blankenship S."/>
            <person name="Bonito G."/>
            <person name="Cuomo C."/>
            <person name="Desiro A."/>
            <person name="Gervers K.A."/>
            <person name="Hundley H."/>
            <person name="Kuo A."/>
            <person name="LaButti K."/>
            <person name="Lang B.F."/>
            <person name="Lipzen A."/>
            <person name="O'Donnell K."/>
            <person name="Pangilinan J."/>
            <person name="Reynolds N."/>
            <person name="Sandor L."/>
            <person name="Smith M.E."/>
            <person name="Tsang A."/>
            <person name="Grigoriev I.V."/>
            <person name="Stajich J.E."/>
            <person name="Spatafora J.W."/>
        </authorList>
    </citation>
    <scope>NUCLEOTIDE SEQUENCE</scope>
    <source>
        <strain evidence="1">RSA 2281</strain>
    </source>
</reference>
<evidence type="ECO:0000313" key="1">
    <source>
        <dbReference type="EMBL" id="KAI9264879.1"/>
    </source>
</evidence>
<proteinExistence type="predicted"/>
<reference evidence="1" key="2">
    <citation type="submission" date="2023-02" db="EMBL/GenBank/DDBJ databases">
        <authorList>
            <consortium name="DOE Joint Genome Institute"/>
            <person name="Mondo S.J."/>
            <person name="Chang Y."/>
            <person name="Wang Y."/>
            <person name="Ahrendt S."/>
            <person name="Andreopoulos W."/>
            <person name="Barry K."/>
            <person name="Beard J."/>
            <person name="Benny G.L."/>
            <person name="Blankenship S."/>
            <person name="Bonito G."/>
            <person name="Cuomo C."/>
            <person name="Desiro A."/>
            <person name="Gervers K.A."/>
            <person name="Hundley H."/>
            <person name="Kuo A."/>
            <person name="LaButti K."/>
            <person name="Lang B.F."/>
            <person name="Lipzen A."/>
            <person name="O'Donnell K."/>
            <person name="Pangilinan J."/>
            <person name="Reynolds N."/>
            <person name="Sandor L."/>
            <person name="Smith M.W."/>
            <person name="Tsang A."/>
            <person name="Grigoriev I.V."/>
            <person name="Stajich J.E."/>
            <person name="Spatafora J.W."/>
        </authorList>
    </citation>
    <scope>NUCLEOTIDE SEQUENCE</scope>
    <source>
        <strain evidence="1">RSA 2281</strain>
    </source>
</reference>
<protein>
    <submittedName>
        <fullName evidence="1">Uncharacterized protein</fullName>
    </submittedName>
</protein>
<sequence>MSAATFNPWSSNWSTSTDSTPPQFYYNDSFTTASTTCSSSSYQSDDDLMHMNNNNAFDQHDDNAMCGGAQGPGSEDWKQALFHVRNLMYSTTSVGVPSPAIYFEQMNLLPARGASCLGRDIAIREVNLNTSVSDISTYRQQRSDNIVYRMFHCRQFNVDKSTIIPLGKGMYIRTEWQQQLQQQSLFASSMPSPQSPYSNQQAPLDEFEKLLYSLQLPTQQNTFVPFSYTFGVRFTDALGYASDILIRGRLPLWCQTLFLSECVKQMPIRPNETRTGLFVFAPEVAVTFQSLANANTVDNPLSPELTLAYERLAMEMSDPELLFADDSPDLETEWEDRKQKVIQRMVYVDIPDDLAQVLTDMATAWACAQGFML</sequence>
<dbReference type="AlphaFoldDB" id="A0AAD5PEG0"/>
<organism evidence="1 2">
    <name type="scientific">Phascolomyces articulosus</name>
    <dbReference type="NCBI Taxonomy" id="60185"/>
    <lineage>
        <taxon>Eukaryota</taxon>
        <taxon>Fungi</taxon>
        <taxon>Fungi incertae sedis</taxon>
        <taxon>Mucoromycota</taxon>
        <taxon>Mucoromycotina</taxon>
        <taxon>Mucoromycetes</taxon>
        <taxon>Mucorales</taxon>
        <taxon>Lichtheimiaceae</taxon>
        <taxon>Phascolomyces</taxon>
    </lineage>
</organism>
<accession>A0AAD5PEG0</accession>
<evidence type="ECO:0000313" key="2">
    <source>
        <dbReference type="Proteomes" id="UP001209540"/>
    </source>
</evidence>
<keyword evidence="2" id="KW-1185">Reference proteome</keyword>
<name>A0AAD5PEG0_9FUNG</name>
<comment type="caution">
    <text evidence="1">The sequence shown here is derived from an EMBL/GenBank/DDBJ whole genome shotgun (WGS) entry which is preliminary data.</text>
</comment>
<dbReference type="Proteomes" id="UP001209540">
    <property type="component" value="Unassembled WGS sequence"/>
</dbReference>
<gene>
    <name evidence="1" type="ORF">BDA99DRAFT_507165</name>
</gene>
<dbReference type="EMBL" id="JAIXMP010000011">
    <property type="protein sequence ID" value="KAI9264879.1"/>
    <property type="molecule type" value="Genomic_DNA"/>
</dbReference>